<organism evidence="1 2">
    <name type="scientific">Rhinocladiella mackenziei CBS 650.93</name>
    <dbReference type="NCBI Taxonomy" id="1442369"/>
    <lineage>
        <taxon>Eukaryota</taxon>
        <taxon>Fungi</taxon>
        <taxon>Dikarya</taxon>
        <taxon>Ascomycota</taxon>
        <taxon>Pezizomycotina</taxon>
        <taxon>Eurotiomycetes</taxon>
        <taxon>Chaetothyriomycetidae</taxon>
        <taxon>Chaetothyriales</taxon>
        <taxon>Herpotrichiellaceae</taxon>
        <taxon>Rhinocladiella</taxon>
    </lineage>
</organism>
<evidence type="ECO:0000313" key="1">
    <source>
        <dbReference type="EMBL" id="KIX00586.1"/>
    </source>
</evidence>
<sequence length="456" mass="51462">MASMYRLPVEVDSEPVADGNFHFISIRNPEEGKDRRTRRRARSYAVKQALENKRKSQKESMNHFQVSSSEDYARRFASRSTRTQTLVSLPYSLSVGTLDPFQTLAVDSSRLQALLGNDKARQASEPVFSVANELAYHSFHAVFQSGLDDPALVNAVMLTFAFAATEGIIDRECLGYQSQAMGCISERMSSLDRATSAPTMGAILLLAGVEARLGMQSHVQLHMIAIRRLLDICRTEGIYIAGGIKRAIFWQDLNSSVMTGSRRVVSHTTFAELQWRRDPFSPSFFRLPPGFRALSHLLTNDFIEVLEDIHALQCIRECAHFAGRDVLSMAYINNHQASIQSRLVDLVGLSSVLECCRLAAYLCSSMLCCKVWCALVIPSHISLQLLRKLQQASDDLLWNDHPDLLLWLLYIGGSFAPKGVIRSDYVELLRRNHAWLKHFYDAFLLHAKVFWEETLI</sequence>
<keyword evidence="2" id="KW-1185">Reference proteome</keyword>
<dbReference type="OrthoDB" id="4149656at2759"/>
<name>A0A0D2IBB8_9EURO</name>
<accession>A0A0D2IBB8</accession>
<dbReference type="RefSeq" id="XP_013267722.1">
    <property type="nucleotide sequence ID" value="XM_013412268.1"/>
</dbReference>
<dbReference type="PANTHER" id="PTHR37540">
    <property type="entry name" value="TRANSCRIPTION FACTOR (ACR-2), PUTATIVE-RELATED-RELATED"/>
    <property type="match status" value="1"/>
</dbReference>
<dbReference type="PANTHER" id="PTHR37540:SF5">
    <property type="entry name" value="TRANSCRIPTION FACTOR DOMAIN-CONTAINING PROTEIN"/>
    <property type="match status" value="1"/>
</dbReference>
<dbReference type="GeneID" id="25297722"/>
<dbReference type="STRING" id="1442369.A0A0D2IBB8"/>
<dbReference type="VEuPathDB" id="FungiDB:Z518_09651"/>
<proteinExistence type="predicted"/>
<dbReference type="Proteomes" id="UP000053617">
    <property type="component" value="Unassembled WGS sequence"/>
</dbReference>
<dbReference type="HOGENOM" id="CLU_037227_1_0_1"/>
<protein>
    <submittedName>
        <fullName evidence="1">Rhinocladiella mackenziei CBS 650.93 unplaced genomic scaffold supercont1.8, whole genome shotgun sequence</fullName>
    </submittedName>
</protein>
<dbReference type="EMBL" id="KN847482">
    <property type="protein sequence ID" value="KIX00586.1"/>
    <property type="molecule type" value="Genomic_DNA"/>
</dbReference>
<dbReference type="AlphaFoldDB" id="A0A0D2IBB8"/>
<gene>
    <name evidence="1" type="ORF">Z518_09651</name>
</gene>
<reference evidence="1 2" key="1">
    <citation type="submission" date="2015-01" db="EMBL/GenBank/DDBJ databases">
        <title>The Genome Sequence of Rhinocladiella mackenzie CBS 650.93.</title>
        <authorList>
            <consortium name="The Broad Institute Genomics Platform"/>
            <person name="Cuomo C."/>
            <person name="de Hoog S."/>
            <person name="Gorbushina A."/>
            <person name="Stielow B."/>
            <person name="Teixiera M."/>
            <person name="Abouelleil A."/>
            <person name="Chapman S.B."/>
            <person name="Priest M."/>
            <person name="Young S.K."/>
            <person name="Wortman J."/>
            <person name="Nusbaum C."/>
            <person name="Birren B."/>
        </authorList>
    </citation>
    <scope>NUCLEOTIDE SEQUENCE [LARGE SCALE GENOMIC DNA]</scope>
    <source>
        <strain evidence="1 2">CBS 650.93</strain>
    </source>
</reference>
<evidence type="ECO:0000313" key="2">
    <source>
        <dbReference type="Proteomes" id="UP000053617"/>
    </source>
</evidence>